<evidence type="ECO:0000313" key="7">
    <source>
        <dbReference type="Proteomes" id="UP000464751"/>
    </source>
</evidence>
<dbReference type="InterPro" id="IPR036388">
    <property type="entry name" value="WH-like_DNA-bd_sf"/>
</dbReference>
<dbReference type="EMBL" id="CP048630">
    <property type="protein sequence ID" value="QIB33662.1"/>
    <property type="molecule type" value="Genomic_DNA"/>
</dbReference>
<dbReference type="FunFam" id="1.10.10.10:FF:000001">
    <property type="entry name" value="LysR family transcriptional regulator"/>
    <property type="match status" value="1"/>
</dbReference>
<dbReference type="SUPFAM" id="SSF46785">
    <property type="entry name" value="Winged helix' DNA-binding domain"/>
    <property type="match status" value="1"/>
</dbReference>
<accession>A0A6P1YKI4</accession>
<dbReference type="InterPro" id="IPR050176">
    <property type="entry name" value="LTTR"/>
</dbReference>
<keyword evidence="7" id="KW-1185">Reference proteome</keyword>
<comment type="similarity">
    <text evidence="1">Belongs to the LysR transcriptional regulatory family.</text>
</comment>
<dbReference type="PANTHER" id="PTHR30579:SF7">
    <property type="entry name" value="HTH-TYPE TRANSCRIPTIONAL REGULATOR LRHA-RELATED"/>
    <property type="match status" value="1"/>
</dbReference>
<feature type="domain" description="HTH lysR-type" evidence="5">
    <location>
        <begin position="5"/>
        <end position="62"/>
    </location>
</feature>
<dbReference type="GO" id="GO:0003700">
    <property type="term" value="F:DNA-binding transcription factor activity"/>
    <property type="evidence" value="ECO:0007669"/>
    <property type="project" value="InterPro"/>
</dbReference>
<protein>
    <submittedName>
        <fullName evidence="6">LysR family transcriptional regulator</fullName>
    </submittedName>
</protein>
<evidence type="ECO:0000256" key="1">
    <source>
        <dbReference type="ARBA" id="ARBA00009437"/>
    </source>
</evidence>
<keyword evidence="2" id="KW-0805">Transcription regulation</keyword>
<keyword evidence="3" id="KW-0238">DNA-binding</keyword>
<dbReference type="RefSeq" id="WP_163074757.1">
    <property type="nucleotide sequence ID" value="NZ_CP048630.1"/>
</dbReference>
<dbReference type="Proteomes" id="UP000464751">
    <property type="component" value="Chromosome"/>
</dbReference>
<organism evidence="6 7">
    <name type="scientific">Ancylobacter pratisalsi</name>
    <dbReference type="NCBI Taxonomy" id="1745854"/>
    <lineage>
        <taxon>Bacteria</taxon>
        <taxon>Pseudomonadati</taxon>
        <taxon>Pseudomonadota</taxon>
        <taxon>Alphaproteobacteria</taxon>
        <taxon>Hyphomicrobiales</taxon>
        <taxon>Xanthobacteraceae</taxon>
        <taxon>Ancylobacter</taxon>
    </lineage>
</organism>
<evidence type="ECO:0000256" key="4">
    <source>
        <dbReference type="ARBA" id="ARBA00023163"/>
    </source>
</evidence>
<evidence type="ECO:0000259" key="5">
    <source>
        <dbReference type="PROSITE" id="PS50931"/>
    </source>
</evidence>
<name>A0A6P1YKI4_9HYPH</name>
<dbReference type="SUPFAM" id="SSF53850">
    <property type="entry name" value="Periplasmic binding protein-like II"/>
    <property type="match status" value="1"/>
</dbReference>
<gene>
    <name evidence="6" type="ORF">G3A50_08060</name>
</gene>
<reference evidence="6 7" key="1">
    <citation type="submission" date="2020-02" db="EMBL/GenBank/DDBJ databases">
        <authorList>
            <person name="Li G."/>
        </authorList>
    </citation>
    <scope>NUCLEOTIDE SEQUENCE [LARGE SCALE GENOMIC DNA]</scope>
    <source>
        <strain evidence="6 7">DSM 102029</strain>
    </source>
</reference>
<dbReference type="Pfam" id="PF00126">
    <property type="entry name" value="HTH_1"/>
    <property type="match status" value="1"/>
</dbReference>
<dbReference type="InterPro" id="IPR000847">
    <property type="entry name" value="LysR_HTH_N"/>
</dbReference>
<evidence type="ECO:0000256" key="2">
    <source>
        <dbReference type="ARBA" id="ARBA00023015"/>
    </source>
</evidence>
<dbReference type="PANTHER" id="PTHR30579">
    <property type="entry name" value="TRANSCRIPTIONAL REGULATOR"/>
    <property type="match status" value="1"/>
</dbReference>
<dbReference type="PROSITE" id="PS50931">
    <property type="entry name" value="HTH_LYSR"/>
    <property type="match status" value="1"/>
</dbReference>
<dbReference type="PRINTS" id="PR00039">
    <property type="entry name" value="HTHLYSR"/>
</dbReference>
<dbReference type="InterPro" id="IPR005119">
    <property type="entry name" value="LysR_subst-bd"/>
</dbReference>
<dbReference type="Gene3D" id="1.10.10.10">
    <property type="entry name" value="Winged helix-like DNA-binding domain superfamily/Winged helix DNA-binding domain"/>
    <property type="match status" value="1"/>
</dbReference>
<dbReference type="AlphaFoldDB" id="A0A6P1YKI4"/>
<sequence length="279" mass="29818">MNEALDLDTVETFLRVAELASFTRAAELAGISQSAVSLKLRKLEARLGRVLLERTPRHVRLTADGERFLPRARALVLAERDARLWEAPARRLRIGVSDHVVGDSLAMLLRRLDALVPGTVFEMRVGFSRELLVAYDSGEIDAAIVRREADRRDGEELRRDAYGWFAAPERRVIAGEAVPLALLEAPCGVRAHAIRALGDAGIAWREAFVGGGVAAVAAAVTAGLAVAPLAARLAPAGSRDIGPQLGLPPLPHARIMLVARAGDGAQGRLISTLAAAFRG</sequence>
<dbReference type="GO" id="GO:0003677">
    <property type="term" value="F:DNA binding"/>
    <property type="evidence" value="ECO:0007669"/>
    <property type="project" value="UniProtKB-KW"/>
</dbReference>
<dbReference type="Gene3D" id="3.40.190.10">
    <property type="entry name" value="Periplasmic binding protein-like II"/>
    <property type="match status" value="2"/>
</dbReference>
<keyword evidence="4" id="KW-0804">Transcription</keyword>
<dbReference type="KEGG" id="apra:G3A50_08060"/>
<dbReference type="InterPro" id="IPR036390">
    <property type="entry name" value="WH_DNA-bd_sf"/>
</dbReference>
<proteinExistence type="inferred from homology"/>
<evidence type="ECO:0000256" key="3">
    <source>
        <dbReference type="ARBA" id="ARBA00023125"/>
    </source>
</evidence>
<dbReference type="Pfam" id="PF03466">
    <property type="entry name" value="LysR_substrate"/>
    <property type="match status" value="1"/>
</dbReference>
<evidence type="ECO:0000313" key="6">
    <source>
        <dbReference type="EMBL" id="QIB33662.1"/>
    </source>
</evidence>